<dbReference type="EMBL" id="OX459123">
    <property type="protein sequence ID" value="CAI9110234.1"/>
    <property type="molecule type" value="Genomic_DNA"/>
</dbReference>
<name>A0AAV1DTU8_OLDCO</name>
<evidence type="ECO:0000259" key="2">
    <source>
        <dbReference type="Pfam" id="PF00750"/>
    </source>
</evidence>
<keyword evidence="1" id="KW-0648">Protein biosynthesis</keyword>
<dbReference type="InterPro" id="IPR014729">
    <property type="entry name" value="Rossmann-like_a/b/a_fold"/>
</dbReference>
<dbReference type="Proteomes" id="UP001161247">
    <property type="component" value="Chromosome 6"/>
</dbReference>
<gene>
    <name evidence="3" type="ORF">OLC1_LOCUS17937</name>
</gene>
<keyword evidence="4" id="KW-1185">Reference proteome</keyword>
<dbReference type="GO" id="GO:0006420">
    <property type="term" value="P:arginyl-tRNA aminoacylation"/>
    <property type="evidence" value="ECO:0007669"/>
    <property type="project" value="InterPro"/>
</dbReference>
<dbReference type="Gene3D" id="3.40.50.620">
    <property type="entry name" value="HUPs"/>
    <property type="match status" value="3"/>
</dbReference>
<accession>A0AAV1DTU8</accession>
<organism evidence="3 4">
    <name type="scientific">Oldenlandia corymbosa var. corymbosa</name>
    <dbReference type="NCBI Taxonomy" id="529605"/>
    <lineage>
        <taxon>Eukaryota</taxon>
        <taxon>Viridiplantae</taxon>
        <taxon>Streptophyta</taxon>
        <taxon>Embryophyta</taxon>
        <taxon>Tracheophyta</taxon>
        <taxon>Spermatophyta</taxon>
        <taxon>Magnoliopsida</taxon>
        <taxon>eudicotyledons</taxon>
        <taxon>Gunneridae</taxon>
        <taxon>Pentapetalae</taxon>
        <taxon>asterids</taxon>
        <taxon>lamiids</taxon>
        <taxon>Gentianales</taxon>
        <taxon>Rubiaceae</taxon>
        <taxon>Rubioideae</taxon>
        <taxon>Spermacoceae</taxon>
        <taxon>Hedyotis-Oldenlandia complex</taxon>
        <taxon>Oldenlandia</taxon>
    </lineage>
</organism>
<dbReference type="InterPro" id="IPR001278">
    <property type="entry name" value="Arg-tRNA-ligase"/>
</dbReference>
<feature type="domain" description="Arginyl-tRNA synthetase catalytic core" evidence="2">
    <location>
        <begin position="38"/>
        <end position="84"/>
    </location>
</feature>
<evidence type="ECO:0000313" key="3">
    <source>
        <dbReference type="EMBL" id="CAI9110234.1"/>
    </source>
</evidence>
<feature type="domain" description="Arginyl-tRNA synthetase catalytic core" evidence="2">
    <location>
        <begin position="165"/>
        <end position="256"/>
    </location>
</feature>
<keyword evidence="1" id="KW-0030">Aminoacyl-tRNA synthetase</keyword>
<keyword evidence="1" id="KW-0436">Ligase</keyword>
<feature type="domain" description="Arginyl-tRNA synthetase catalytic core" evidence="2">
    <location>
        <begin position="87"/>
        <end position="138"/>
    </location>
</feature>
<dbReference type="SUPFAM" id="SSF52374">
    <property type="entry name" value="Nucleotidylyl transferase"/>
    <property type="match status" value="1"/>
</dbReference>
<dbReference type="PANTHER" id="PTHR11956:SF5">
    <property type="entry name" value="ARGININE--TRNA LIGASE, CYTOPLASMIC"/>
    <property type="match status" value="1"/>
</dbReference>
<comment type="similarity">
    <text evidence="1">Belongs to the class-I aminoacyl-tRNA synthetase family.</text>
</comment>
<evidence type="ECO:0000256" key="1">
    <source>
        <dbReference type="RuleBase" id="RU363038"/>
    </source>
</evidence>
<keyword evidence="1" id="KW-0547">Nucleotide-binding</keyword>
<dbReference type="GO" id="GO:0005524">
    <property type="term" value="F:ATP binding"/>
    <property type="evidence" value="ECO:0007669"/>
    <property type="project" value="UniProtKB-KW"/>
</dbReference>
<dbReference type="Pfam" id="PF00750">
    <property type="entry name" value="tRNA-synt_1d"/>
    <property type="match status" value="3"/>
</dbReference>
<proteinExistence type="inferred from homology"/>
<protein>
    <submittedName>
        <fullName evidence="3">OLC1v1010227C1</fullName>
    </submittedName>
</protein>
<evidence type="ECO:0000313" key="4">
    <source>
        <dbReference type="Proteomes" id="UP001161247"/>
    </source>
</evidence>
<reference evidence="3" key="1">
    <citation type="submission" date="2023-03" db="EMBL/GenBank/DDBJ databases">
        <authorList>
            <person name="Julca I."/>
        </authorList>
    </citation>
    <scope>NUCLEOTIDE SEQUENCE</scope>
</reference>
<dbReference type="GO" id="GO:0004814">
    <property type="term" value="F:arginine-tRNA ligase activity"/>
    <property type="evidence" value="ECO:0007669"/>
    <property type="project" value="InterPro"/>
</dbReference>
<keyword evidence="1" id="KW-0067">ATP-binding</keyword>
<dbReference type="PANTHER" id="PTHR11956">
    <property type="entry name" value="ARGINYL-TRNA SYNTHETASE"/>
    <property type="match status" value="1"/>
</dbReference>
<dbReference type="InterPro" id="IPR035684">
    <property type="entry name" value="ArgRS_core"/>
</dbReference>
<dbReference type="AlphaFoldDB" id="A0AAV1DTU8"/>
<sequence length="263" mass="30102">MSVVEPGTVDVVLSGQCVGKRIHEMLLNGIESWATKLFVKRAVVEFWSPIIVTELDIRHLRSIVIGDTLARLLEFCNVEVLRRSNVERVKKVVAKLRRGDEKYRKVWAHICKTNRKGYEKIYKRLGILLEEDGESFRFDNPCLSKKKQNGLYTLLILLRRIISKIENVFSVARSVGWLPPSSEDKYPKVNIATFGDGSKFRKRSNEVGKVIDLIEGAKTRCKGAMGWNLDELELEQTAEAVGYGAVKYDNLMHNRSKRVHIEQ</sequence>